<evidence type="ECO:0000313" key="2">
    <source>
        <dbReference type="Proteomes" id="UP001302321"/>
    </source>
</evidence>
<reference evidence="1" key="2">
    <citation type="submission" date="2023-05" db="EMBL/GenBank/DDBJ databases">
        <authorList>
            <consortium name="Lawrence Berkeley National Laboratory"/>
            <person name="Steindorff A."/>
            <person name="Hensen N."/>
            <person name="Bonometti L."/>
            <person name="Westerberg I."/>
            <person name="Brannstrom I.O."/>
            <person name="Guillou S."/>
            <person name="Cros-Aarteil S."/>
            <person name="Calhoun S."/>
            <person name="Haridas S."/>
            <person name="Kuo A."/>
            <person name="Mondo S."/>
            <person name="Pangilinan J."/>
            <person name="Riley R."/>
            <person name="Labutti K."/>
            <person name="Andreopoulos B."/>
            <person name="Lipzen A."/>
            <person name="Chen C."/>
            <person name="Yanf M."/>
            <person name="Daum C."/>
            <person name="Ng V."/>
            <person name="Clum A."/>
            <person name="Ohm R."/>
            <person name="Martin F."/>
            <person name="Silar P."/>
            <person name="Natvig D."/>
            <person name="Lalanne C."/>
            <person name="Gautier V."/>
            <person name="Ament-Velasquez S.L."/>
            <person name="Kruys A."/>
            <person name="Hutchinson M.I."/>
            <person name="Powell A.J."/>
            <person name="Barry K."/>
            <person name="Miller A.N."/>
            <person name="Grigoriev I.V."/>
            <person name="Debuchy R."/>
            <person name="Gladieux P."/>
            <person name="Thoren M.H."/>
            <person name="Johannesson H."/>
        </authorList>
    </citation>
    <scope>NUCLEOTIDE SEQUENCE</scope>
    <source>
        <strain evidence="1">CBS 892.96</strain>
    </source>
</reference>
<gene>
    <name evidence="1" type="ORF">QBC36DRAFT_353862</name>
</gene>
<keyword evidence="2" id="KW-1185">Reference proteome</keyword>
<dbReference type="EMBL" id="MU866221">
    <property type="protein sequence ID" value="KAK4175771.1"/>
    <property type="molecule type" value="Genomic_DNA"/>
</dbReference>
<protein>
    <submittedName>
        <fullName evidence="1">Uncharacterized protein</fullName>
    </submittedName>
</protein>
<dbReference type="PANTHER" id="PTHR37540">
    <property type="entry name" value="TRANSCRIPTION FACTOR (ACR-2), PUTATIVE-RELATED-RELATED"/>
    <property type="match status" value="1"/>
</dbReference>
<evidence type="ECO:0000313" key="1">
    <source>
        <dbReference type="EMBL" id="KAK4175771.1"/>
    </source>
</evidence>
<proteinExistence type="predicted"/>
<accession>A0AAN6W7G6</accession>
<reference evidence="1" key="1">
    <citation type="journal article" date="2023" name="Mol. Phylogenet. Evol.">
        <title>Genome-scale phylogeny and comparative genomics of the fungal order Sordariales.</title>
        <authorList>
            <person name="Hensen N."/>
            <person name="Bonometti L."/>
            <person name="Westerberg I."/>
            <person name="Brannstrom I.O."/>
            <person name="Guillou S."/>
            <person name="Cros-Aarteil S."/>
            <person name="Calhoun S."/>
            <person name="Haridas S."/>
            <person name="Kuo A."/>
            <person name="Mondo S."/>
            <person name="Pangilinan J."/>
            <person name="Riley R."/>
            <person name="LaButti K."/>
            <person name="Andreopoulos B."/>
            <person name="Lipzen A."/>
            <person name="Chen C."/>
            <person name="Yan M."/>
            <person name="Daum C."/>
            <person name="Ng V."/>
            <person name="Clum A."/>
            <person name="Steindorff A."/>
            <person name="Ohm R.A."/>
            <person name="Martin F."/>
            <person name="Silar P."/>
            <person name="Natvig D.O."/>
            <person name="Lalanne C."/>
            <person name="Gautier V."/>
            <person name="Ament-Velasquez S.L."/>
            <person name="Kruys A."/>
            <person name="Hutchinson M.I."/>
            <person name="Powell A.J."/>
            <person name="Barry K."/>
            <person name="Miller A.N."/>
            <person name="Grigoriev I.V."/>
            <person name="Debuchy R."/>
            <person name="Gladieux P."/>
            <person name="Hiltunen Thoren M."/>
            <person name="Johannesson H."/>
        </authorList>
    </citation>
    <scope>NUCLEOTIDE SEQUENCE</scope>
    <source>
        <strain evidence="1">CBS 892.96</strain>
    </source>
</reference>
<dbReference type="PANTHER" id="PTHR37540:SF5">
    <property type="entry name" value="TRANSCRIPTION FACTOR DOMAIN-CONTAINING PROTEIN"/>
    <property type="match status" value="1"/>
</dbReference>
<dbReference type="Proteomes" id="UP001302321">
    <property type="component" value="Unassembled WGS sequence"/>
</dbReference>
<comment type="caution">
    <text evidence="1">The sequence shown here is derived from an EMBL/GenBank/DDBJ whole genome shotgun (WGS) entry which is preliminary data.</text>
</comment>
<organism evidence="1 2">
    <name type="scientific">Triangularia setosa</name>
    <dbReference type="NCBI Taxonomy" id="2587417"/>
    <lineage>
        <taxon>Eukaryota</taxon>
        <taxon>Fungi</taxon>
        <taxon>Dikarya</taxon>
        <taxon>Ascomycota</taxon>
        <taxon>Pezizomycotina</taxon>
        <taxon>Sordariomycetes</taxon>
        <taxon>Sordariomycetidae</taxon>
        <taxon>Sordariales</taxon>
        <taxon>Podosporaceae</taxon>
        <taxon>Triangularia</taxon>
    </lineage>
</organism>
<sequence>MSVFVNYGGPKLDKKQRQLVRSQAMVSVRGQQKLARAANAHRRGTPRVDLFHEHFPIWESPKSNLVPGVITPNRLAPAIPTPNMTDSSEDSEDLAAMVLAKTPRANTGRKRAAAGAATALQAVSSRAHHDVAAAPSNIRDMCGPPPLSTHSTGVSSRTFQDYLSRCNSYSSYLDQAFVLVGFKQPSYFRPDMSKSACIYIGWLLTAGVLDAYKGRDEMNYPYYEYRAVSELQKFINGAEQRELHEVVYPVVVLSIFEMVRFSPRAITHFAAVEMFIKSRGGLKKMPVVMQHLVVMGDMLQAVCLDTPLAFNILNPVTSLQIMTVGPFEGQQFRSCPLLICDADEFDLANQYVQPHIHADLPEVLQSAFDSLRCFFKIPSEREWENNAGWQRLGTVDLDQVIDQPRTTSNIPGLFLETCALASRIMRRTLIEGLDGFNDLANKEDVQVIYDHIRFIGLKGWVGLPYIYVWVNLIGFEASDDARTKSYFVAEVVRCAFSYGCYQMEIFHAILANFLSMRNALKERKFARMALTLGDCGFFA</sequence>
<dbReference type="AlphaFoldDB" id="A0AAN6W7G6"/>
<name>A0AAN6W7G6_9PEZI</name>